<comment type="subcellular location">
    <subcellularLocation>
        <location evidence="1">Membrane</location>
        <topology evidence="1">Multi-pass membrane protein</topology>
    </subcellularLocation>
</comment>
<gene>
    <name evidence="6" type="ORF">J2Z66_003014</name>
</gene>
<keyword evidence="7" id="KW-1185">Reference proteome</keyword>
<reference evidence="6 7" key="1">
    <citation type="submission" date="2021-03" db="EMBL/GenBank/DDBJ databases">
        <title>Genomic Encyclopedia of Type Strains, Phase IV (KMG-IV): sequencing the most valuable type-strain genomes for metagenomic binning, comparative biology and taxonomic classification.</title>
        <authorList>
            <person name="Goeker M."/>
        </authorList>
    </citation>
    <scope>NUCLEOTIDE SEQUENCE [LARGE SCALE GENOMIC DNA]</scope>
    <source>
        <strain evidence="6 7">DSM 26048</strain>
    </source>
</reference>
<evidence type="ECO:0000256" key="4">
    <source>
        <dbReference type="ARBA" id="ARBA00023136"/>
    </source>
</evidence>
<accession>A0ABS4IUZ4</accession>
<evidence type="ECO:0000256" key="2">
    <source>
        <dbReference type="ARBA" id="ARBA00022692"/>
    </source>
</evidence>
<dbReference type="EMBL" id="JAGGLB010000008">
    <property type="protein sequence ID" value="MBP1991407.1"/>
    <property type="molecule type" value="Genomic_DNA"/>
</dbReference>
<evidence type="ECO:0000313" key="6">
    <source>
        <dbReference type="EMBL" id="MBP1991407.1"/>
    </source>
</evidence>
<sequence length="156" mass="17123">MLKFVVEALGIYTSQHTLVSGTIAILGTIMTNLYGGWSASLEALMWLIVGDYTSGIFASLREKKGLSSAIGFRGLAKKAFILFVILIAHKLDVAMNSEVIMLGAIYFYIANELISVTENMGRIGIPVPGSIINVIAVLKKKEEKENQEQNQKKEKE</sequence>
<protein>
    <submittedName>
        <fullName evidence="6">Toxin secretion/phage lysis holin</fullName>
    </submittedName>
</protein>
<organism evidence="6 7">
    <name type="scientific">Paenibacillus eucommiae</name>
    <dbReference type="NCBI Taxonomy" id="1355755"/>
    <lineage>
        <taxon>Bacteria</taxon>
        <taxon>Bacillati</taxon>
        <taxon>Bacillota</taxon>
        <taxon>Bacilli</taxon>
        <taxon>Bacillales</taxon>
        <taxon>Paenibacillaceae</taxon>
        <taxon>Paenibacillus</taxon>
    </lineage>
</organism>
<evidence type="ECO:0000256" key="3">
    <source>
        <dbReference type="ARBA" id="ARBA00022989"/>
    </source>
</evidence>
<dbReference type="InterPro" id="IPR006480">
    <property type="entry name" value="Phage_holin_4_1"/>
</dbReference>
<comment type="caution">
    <text evidence="6">The sequence shown here is derived from an EMBL/GenBank/DDBJ whole genome shotgun (WGS) entry which is preliminary data.</text>
</comment>
<dbReference type="Proteomes" id="UP001519287">
    <property type="component" value="Unassembled WGS sequence"/>
</dbReference>
<proteinExistence type="inferred from homology"/>
<keyword evidence="3" id="KW-1133">Transmembrane helix</keyword>
<evidence type="ECO:0000313" key="7">
    <source>
        <dbReference type="Proteomes" id="UP001519287"/>
    </source>
</evidence>
<keyword evidence="4" id="KW-0472">Membrane</keyword>
<name>A0ABS4IUZ4_9BACL</name>
<dbReference type="Pfam" id="PF05105">
    <property type="entry name" value="Phage_holin_4_1"/>
    <property type="match status" value="1"/>
</dbReference>
<comment type="similarity">
    <text evidence="5">Belongs to the bacteriophage holin family. Cp-1 holin subfamily.</text>
</comment>
<dbReference type="NCBIfam" id="TIGR01593">
    <property type="entry name" value="holin_tox_secr"/>
    <property type="match status" value="1"/>
</dbReference>
<dbReference type="RefSeq" id="WP_209972156.1">
    <property type="nucleotide sequence ID" value="NZ_JAGGLB010000008.1"/>
</dbReference>
<evidence type="ECO:0000256" key="1">
    <source>
        <dbReference type="ARBA" id="ARBA00004141"/>
    </source>
</evidence>
<keyword evidence="2" id="KW-0812">Transmembrane</keyword>
<evidence type="ECO:0000256" key="5">
    <source>
        <dbReference type="ARBA" id="ARBA00023600"/>
    </source>
</evidence>